<dbReference type="RefSeq" id="XP_005643949.1">
    <property type="nucleotide sequence ID" value="XM_005643892.1"/>
</dbReference>
<dbReference type="Pfam" id="PF04134">
    <property type="entry name" value="DCC1-like"/>
    <property type="match status" value="1"/>
</dbReference>
<sequence>MQAASSFSRPSGSVHCGPGSCRSQFTQKRPVLATRKTLSCTNRTAASSSASAPFATDKRPIILFDGVCNLCHGGVDFALKNDSKANLRFAALQSDTGKRLLQRCGRRPDDISSIVLVEQNACYIKSEAILRIAKRLSAPYPALAQVLFPLPGFFRDLVYDRIADSRYNIFGKKDMCQLTNEDYADRFVV</sequence>
<dbReference type="OrthoDB" id="410458at2759"/>
<dbReference type="GO" id="GO:0015035">
    <property type="term" value="F:protein-disulfide reductase activity"/>
    <property type="evidence" value="ECO:0007669"/>
    <property type="project" value="InterPro"/>
</dbReference>
<name>I0YLY6_COCSC</name>
<dbReference type="EMBL" id="AGSI01000019">
    <property type="protein sequence ID" value="EIE19405.1"/>
    <property type="molecule type" value="Genomic_DNA"/>
</dbReference>
<dbReference type="PANTHER" id="PTHR33639:SF2">
    <property type="entry name" value="DUF393 DOMAIN-CONTAINING PROTEIN"/>
    <property type="match status" value="1"/>
</dbReference>
<dbReference type="PANTHER" id="PTHR33639">
    <property type="entry name" value="THIOL-DISULFIDE OXIDOREDUCTASE DCC"/>
    <property type="match status" value="1"/>
</dbReference>
<dbReference type="STRING" id="574566.I0YLY6"/>
<dbReference type="eggNOG" id="ENOG502RY7G">
    <property type="taxonomic scope" value="Eukaryota"/>
</dbReference>
<gene>
    <name evidence="2" type="ORF">COCSUDRAFT_19769</name>
</gene>
<dbReference type="Proteomes" id="UP000007264">
    <property type="component" value="Unassembled WGS sequence"/>
</dbReference>
<accession>I0YLY6</accession>
<evidence type="ECO:0000256" key="1">
    <source>
        <dbReference type="SAM" id="MobiDB-lite"/>
    </source>
</evidence>
<dbReference type="KEGG" id="csl:COCSUDRAFT_19769"/>
<dbReference type="InterPro" id="IPR007263">
    <property type="entry name" value="DCC1-like"/>
</dbReference>
<dbReference type="GeneID" id="17037345"/>
<feature type="region of interest" description="Disordered" evidence="1">
    <location>
        <begin position="1"/>
        <end position="21"/>
    </location>
</feature>
<evidence type="ECO:0000313" key="2">
    <source>
        <dbReference type="EMBL" id="EIE19405.1"/>
    </source>
</evidence>
<evidence type="ECO:0000313" key="3">
    <source>
        <dbReference type="Proteomes" id="UP000007264"/>
    </source>
</evidence>
<comment type="caution">
    <text evidence="2">The sequence shown here is derived from an EMBL/GenBank/DDBJ whole genome shotgun (WGS) entry which is preliminary data.</text>
</comment>
<protein>
    <submittedName>
        <fullName evidence="2">DUF393-domain-containing protein</fullName>
    </submittedName>
</protein>
<organism evidence="2 3">
    <name type="scientific">Coccomyxa subellipsoidea (strain C-169)</name>
    <name type="common">Green microalga</name>
    <dbReference type="NCBI Taxonomy" id="574566"/>
    <lineage>
        <taxon>Eukaryota</taxon>
        <taxon>Viridiplantae</taxon>
        <taxon>Chlorophyta</taxon>
        <taxon>core chlorophytes</taxon>
        <taxon>Trebouxiophyceae</taxon>
        <taxon>Trebouxiophyceae incertae sedis</taxon>
        <taxon>Coccomyxaceae</taxon>
        <taxon>Coccomyxa</taxon>
        <taxon>Coccomyxa subellipsoidea</taxon>
    </lineage>
</organism>
<keyword evidence="3" id="KW-1185">Reference proteome</keyword>
<proteinExistence type="predicted"/>
<feature type="compositionally biased region" description="Polar residues" evidence="1">
    <location>
        <begin position="1"/>
        <end position="11"/>
    </location>
</feature>
<dbReference type="InterPro" id="IPR052927">
    <property type="entry name" value="DCC_oxidoreductase"/>
</dbReference>
<dbReference type="AlphaFoldDB" id="I0YLY6"/>
<reference evidence="2 3" key="1">
    <citation type="journal article" date="2012" name="Genome Biol.">
        <title>The genome of the polar eukaryotic microalga coccomyxa subellipsoidea reveals traits of cold adaptation.</title>
        <authorList>
            <person name="Blanc G."/>
            <person name="Agarkova I."/>
            <person name="Grimwood J."/>
            <person name="Kuo A."/>
            <person name="Brueggeman A."/>
            <person name="Dunigan D."/>
            <person name="Gurnon J."/>
            <person name="Ladunga I."/>
            <person name="Lindquist E."/>
            <person name="Lucas S."/>
            <person name="Pangilinan J."/>
            <person name="Proschold T."/>
            <person name="Salamov A."/>
            <person name="Schmutz J."/>
            <person name="Weeks D."/>
            <person name="Yamada T."/>
            <person name="Claverie J.M."/>
            <person name="Grigoriev I."/>
            <person name="Van Etten J."/>
            <person name="Lomsadze A."/>
            <person name="Borodovsky M."/>
        </authorList>
    </citation>
    <scope>NUCLEOTIDE SEQUENCE [LARGE SCALE GENOMIC DNA]</scope>
    <source>
        <strain evidence="2 3">C-169</strain>
    </source>
</reference>